<dbReference type="Pfam" id="PF00643">
    <property type="entry name" value="zf-B_box"/>
    <property type="match status" value="1"/>
</dbReference>
<dbReference type="AlphaFoldDB" id="A0A9D4J256"/>
<dbReference type="InterPro" id="IPR000315">
    <property type="entry name" value="Znf_B-box"/>
</dbReference>
<dbReference type="GO" id="GO:0008270">
    <property type="term" value="F:zinc ion binding"/>
    <property type="evidence" value="ECO:0007669"/>
    <property type="project" value="InterPro"/>
</dbReference>
<dbReference type="Proteomes" id="UP000828390">
    <property type="component" value="Unassembled WGS sequence"/>
</dbReference>
<protein>
    <recommendedName>
        <fullName evidence="1">B box-type domain-containing protein</fullName>
    </recommendedName>
</protein>
<gene>
    <name evidence="2" type="ORF">DPMN_146256</name>
</gene>
<reference evidence="2" key="1">
    <citation type="journal article" date="2019" name="bioRxiv">
        <title>The Genome of the Zebra Mussel, Dreissena polymorpha: A Resource for Invasive Species Research.</title>
        <authorList>
            <person name="McCartney M.A."/>
            <person name="Auch B."/>
            <person name="Kono T."/>
            <person name="Mallez S."/>
            <person name="Zhang Y."/>
            <person name="Obille A."/>
            <person name="Becker A."/>
            <person name="Abrahante J.E."/>
            <person name="Garbe J."/>
            <person name="Badalamenti J.P."/>
            <person name="Herman A."/>
            <person name="Mangelson H."/>
            <person name="Liachko I."/>
            <person name="Sullivan S."/>
            <person name="Sone E.D."/>
            <person name="Koren S."/>
            <person name="Silverstein K.A.T."/>
            <person name="Beckman K.B."/>
            <person name="Gohl D.M."/>
        </authorList>
    </citation>
    <scope>NUCLEOTIDE SEQUENCE</scope>
    <source>
        <strain evidence="2">Duluth1</strain>
        <tissue evidence="2">Whole animal</tissue>
    </source>
</reference>
<feature type="domain" description="B box-type" evidence="1">
    <location>
        <begin position="81"/>
        <end position="118"/>
    </location>
</feature>
<dbReference type="Gene3D" id="3.30.160.60">
    <property type="entry name" value="Classic Zinc Finger"/>
    <property type="match status" value="1"/>
</dbReference>
<evidence type="ECO:0000313" key="3">
    <source>
        <dbReference type="Proteomes" id="UP000828390"/>
    </source>
</evidence>
<organism evidence="2 3">
    <name type="scientific">Dreissena polymorpha</name>
    <name type="common">Zebra mussel</name>
    <name type="synonym">Mytilus polymorpha</name>
    <dbReference type="NCBI Taxonomy" id="45954"/>
    <lineage>
        <taxon>Eukaryota</taxon>
        <taxon>Metazoa</taxon>
        <taxon>Spiralia</taxon>
        <taxon>Lophotrochozoa</taxon>
        <taxon>Mollusca</taxon>
        <taxon>Bivalvia</taxon>
        <taxon>Autobranchia</taxon>
        <taxon>Heteroconchia</taxon>
        <taxon>Euheterodonta</taxon>
        <taxon>Imparidentia</taxon>
        <taxon>Neoheterodontei</taxon>
        <taxon>Myida</taxon>
        <taxon>Dreissenoidea</taxon>
        <taxon>Dreissenidae</taxon>
        <taxon>Dreissena</taxon>
    </lineage>
</organism>
<evidence type="ECO:0000259" key="1">
    <source>
        <dbReference type="Pfam" id="PF00643"/>
    </source>
</evidence>
<comment type="caution">
    <text evidence="2">The sequence shown here is derived from an EMBL/GenBank/DDBJ whole genome shotgun (WGS) entry which is preliminary data.</text>
</comment>
<evidence type="ECO:0000313" key="2">
    <source>
        <dbReference type="EMBL" id="KAH3792757.1"/>
    </source>
</evidence>
<dbReference type="SUPFAM" id="SSF57845">
    <property type="entry name" value="B-box zinc-binding domain"/>
    <property type="match status" value="1"/>
</dbReference>
<name>A0A9D4J256_DREPO</name>
<proteinExistence type="predicted"/>
<accession>A0A9D4J256</accession>
<sequence>MAAKLTTSQNKGCDQFYDVCCSVCEDDGINKEGLFHCQKCLKTYCNECVLMHNKVLKNHSVTTTGDDDNWPVTKTVDTTLGLCEEHASEKLTMFCEDHEKLLWQVCHLRNHKQCGHVVL</sequence>
<keyword evidence="3" id="KW-1185">Reference proteome</keyword>
<reference evidence="2" key="2">
    <citation type="submission" date="2020-11" db="EMBL/GenBank/DDBJ databases">
        <authorList>
            <person name="McCartney M.A."/>
            <person name="Auch B."/>
            <person name="Kono T."/>
            <person name="Mallez S."/>
            <person name="Becker A."/>
            <person name="Gohl D.M."/>
            <person name="Silverstein K.A.T."/>
            <person name="Koren S."/>
            <person name="Bechman K.B."/>
            <person name="Herman A."/>
            <person name="Abrahante J.E."/>
            <person name="Garbe J."/>
        </authorList>
    </citation>
    <scope>NUCLEOTIDE SEQUENCE</scope>
    <source>
        <strain evidence="2">Duluth1</strain>
        <tissue evidence="2">Whole animal</tissue>
    </source>
</reference>
<dbReference type="EMBL" id="JAIWYP010000007">
    <property type="protein sequence ID" value="KAH3792757.1"/>
    <property type="molecule type" value="Genomic_DNA"/>
</dbReference>